<dbReference type="InterPro" id="IPR016164">
    <property type="entry name" value="FAD-linked_Oxase-like_C"/>
</dbReference>
<keyword evidence="4" id="KW-0274">FAD</keyword>
<evidence type="ECO:0000259" key="7">
    <source>
        <dbReference type="PROSITE" id="PS51387"/>
    </source>
</evidence>
<dbReference type="InterPro" id="IPR016169">
    <property type="entry name" value="FAD-bd_PCMH_sub2"/>
</dbReference>
<dbReference type="InterPro" id="IPR006094">
    <property type="entry name" value="Oxid_FAD_bind_N"/>
</dbReference>
<evidence type="ECO:0000256" key="1">
    <source>
        <dbReference type="ARBA" id="ARBA00001974"/>
    </source>
</evidence>
<dbReference type="InterPro" id="IPR006093">
    <property type="entry name" value="Oxy_OxRdtase_FAD_BS"/>
</dbReference>
<reference evidence="9" key="1">
    <citation type="journal article" date="2022" name="Int. J. Syst. Evol. Microbiol.">
        <title>Anaeromyxobacter oryzae sp. nov., Anaeromyxobacter diazotrophicus sp. nov. and Anaeromyxobacter paludicola sp. nov., isolated from paddy soils.</title>
        <authorList>
            <person name="Itoh H."/>
            <person name="Xu Z."/>
            <person name="Mise K."/>
            <person name="Masuda Y."/>
            <person name="Ushijima N."/>
            <person name="Hayakawa C."/>
            <person name="Shiratori Y."/>
            <person name="Senoo K."/>
        </authorList>
    </citation>
    <scope>NUCLEOTIDE SEQUENCE [LARGE SCALE GENOMIC DNA]</scope>
    <source>
        <strain evidence="9">Red232</strain>
    </source>
</reference>
<evidence type="ECO:0000256" key="2">
    <source>
        <dbReference type="ARBA" id="ARBA00005466"/>
    </source>
</evidence>
<keyword evidence="5" id="KW-0560">Oxidoreductase</keyword>
<proteinExistence type="inferred from homology"/>
<dbReference type="RefSeq" id="WP_248352673.1">
    <property type="nucleotide sequence ID" value="NZ_AP025591.1"/>
</dbReference>
<evidence type="ECO:0000313" key="9">
    <source>
        <dbReference type="Proteomes" id="UP001162891"/>
    </source>
</evidence>
<dbReference type="Proteomes" id="UP001162891">
    <property type="component" value="Chromosome"/>
</dbReference>
<evidence type="ECO:0000256" key="6">
    <source>
        <dbReference type="SAM" id="MobiDB-lite"/>
    </source>
</evidence>
<name>A0ABN6MTS5_9BACT</name>
<dbReference type="InterPro" id="IPR050416">
    <property type="entry name" value="FAD-linked_Oxidoreductase"/>
</dbReference>
<dbReference type="SUPFAM" id="SSF56176">
    <property type="entry name" value="FAD-binding/transporter-associated domain-like"/>
    <property type="match status" value="1"/>
</dbReference>
<organism evidence="8 9">
    <name type="scientific">Anaeromyxobacter oryzae</name>
    <dbReference type="NCBI Taxonomy" id="2918170"/>
    <lineage>
        <taxon>Bacteria</taxon>
        <taxon>Pseudomonadati</taxon>
        <taxon>Myxococcota</taxon>
        <taxon>Myxococcia</taxon>
        <taxon>Myxococcales</taxon>
        <taxon>Cystobacterineae</taxon>
        <taxon>Anaeromyxobacteraceae</taxon>
        <taxon>Anaeromyxobacter</taxon>
    </lineage>
</organism>
<feature type="domain" description="FAD-binding PCMH-type" evidence="7">
    <location>
        <begin position="65"/>
        <end position="235"/>
    </location>
</feature>
<dbReference type="InterPro" id="IPR016167">
    <property type="entry name" value="FAD-bd_PCMH_sub1"/>
</dbReference>
<dbReference type="PANTHER" id="PTHR42973">
    <property type="entry name" value="BINDING OXIDOREDUCTASE, PUTATIVE (AFU_ORTHOLOGUE AFUA_1G17690)-RELATED"/>
    <property type="match status" value="1"/>
</dbReference>
<dbReference type="PROSITE" id="PS00862">
    <property type="entry name" value="OX2_COVAL_FAD"/>
    <property type="match status" value="1"/>
</dbReference>
<dbReference type="Gene3D" id="3.40.462.20">
    <property type="match status" value="1"/>
</dbReference>
<comment type="similarity">
    <text evidence="2">Belongs to the oxygen-dependent FAD-linked oxidoreductase family.</text>
</comment>
<evidence type="ECO:0000256" key="4">
    <source>
        <dbReference type="ARBA" id="ARBA00022827"/>
    </source>
</evidence>
<dbReference type="SUPFAM" id="SSF55103">
    <property type="entry name" value="FAD-linked oxidases, C-terminal domain"/>
    <property type="match status" value="1"/>
</dbReference>
<dbReference type="InterPro" id="IPR012951">
    <property type="entry name" value="BBE"/>
</dbReference>
<dbReference type="InterPro" id="IPR036318">
    <property type="entry name" value="FAD-bd_PCMH-like_sf"/>
</dbReference>
<gene>
    <name evidence="8" type="ORF">AMOR_33070</name>
</gene>
<dbReference type="EMBL" id="AP025591">
    <property type="protein sequence ID" value="BDG04311.1"/>
    <property type="molecule type" value="Genomic_DNA"/>
</dbReference>
<keyword evidence="9" id="KW-1185">Reference proteome</keyword>
<dbReference type="Gene3D" id="3.30.465.10">
    <property type="match status" value="1"/>
</dbReference>
<accession>A0ABN6MTS5</accession>
<dbReference type="Pfam" id="PF08031">
    <property type="entry name" value="BBE"/>
    <property type="match status" value="1"/>
</dbReference>
<dbReference type="Gene3D" id="3.30.43.10">
    <property type="entry name" value="Uridine Diphospho-n-acetylenolpyruvylglucosamine Reductase, domain 2"/>
    <property type="match status" value="1"/>
</dbReference>
<dbReference type="InterPro" id="IPR016166">
    <property type="entry name" value="FAD-bd_PCMH"/>
</dbReference>
<dbReference type="PANTHER" id="PTHR42973:SF39">
    <property type="entry name" value="FAD-BINDING PCMH-TYPE DOMAIN-CONTAINING PROTEIN"/>
    <property type="match status" value="1"/>
</dbReference>
<protein>
    <submittedName>
        <fullName evidence="8">FAD-linked oxidase</fullName>
    </submittedName>
</protein>
<feature type="region of interest" description="Disordered" evidence="6">
    <location>
        <begin position="1"/>
        <end position="30"/>
    </location>
</feature>
<dbReference type="PROSITE" id="PS51387">
    <property type="entry name" value="FAD_PCMH"/>
    <property type="match status" value="1"/>
</dbReference>
<sequence>MSQREISSETKLPPQATGGTAKRTSRESGLPPEALEALRGQVRGALCLPGEPGYEAARTLWNAMIDRHPAAVVRAAGAADVIRAVSVASRHGIDLAVRGGGHNVAGNASCDGGLMIDLTPMKSVRVDPAARTARVEPGVTLGELDLETQAFGLATPTGINSTTGVAGLTLGGGFGWLSRRYGLTVDNLLSADVVTADGALIHASEQENPDLFWALRGGGGNFGVVTSFEFRLHPVGPEVLAGLVVHPLSRAREVLQGYREIVARAPDELACWGVLRKAPPLPFLAPEVHGTEILALAICWAGELEAGRQAVEPLRKLGTPIGEHLGPAPFVAWQTAFDALLTPGARNYWKSHDLRTLSDGAIDVLLDHAGKLPSPECELFLGQLGGAVNRVPATATAYPHRDVEFVVNAHGRWREPADDARCIAWARSLFDALAPHATGGVYVNFMPEDETARIQGAYGPNYGRLAQLKAKYDPENLFRLNQNIRPAS</sequence>
<evidence type="ECO:0000256" key="3">
    <source>
        <dbReference type="ARBA" id="ARBA00022630"/>
    </source>
</evidence>
<evidence type="ECO:0000256" key="5">
    <source>
        <dbReference type="ARBA" id="ARBA00023002"/>
    </source>
</evidence>
<keyword evidence="3" id="KW-0285">Flavoprotein</keyword>
<comment type="cofactor">
    <cofactor evidence="1">
        <name>FAD</name>
        <dbReference type="ChEBI" id="CHEBI:57692"/>
    </cofactor>
</comment>
<dbReference type="Pfam" id="PF01565">
    <property type="entry name" value="FAD_binding_4"/>
    <property type="match status" value="1"/>
</dbReference>
<evidence type="ECO:0000313" key="8">
    <source>
        <dbReference type="EMBL" id="BDG04311.1"/>
    </source>
</evidence>